<evidence type="ECO:0000259" key="2">
    <source>
        <dbReference type="PROSITE" id="PS51688"/>
    </source>
</evidence>
<dbReference type="AlphaFoldDB" id="A0A1G6Z6E3"/>
<proteinExistence type="predicted"/>
<dbReference type="OrthoDB" id="839742at2"/>
<evidence type="ECO:0000313" key="4">
    <source>
        <dbReference type="Proteomes" id="UP000198757"/>
    </source>
</evidence>
<feature type="chain" id="PRO_5011551610" evidence="1">
    <location>
        <begin position="28"/>
        <end position="149"/>
    </location>
</feature>
<dbReference type="STRING" id="1285928.SAMN04487894_11768"/>
<feature type="signal peptide" evidence="1">
    <location>
        <begin position="1"/>
        <end position="27"/>
    </location>
</feature>
<gene>
    <name evidence="3" type="ORF">SAMN04487894_11768</name>
</gene>
<name>A0A1G6Z6E3_NIADE</name>
<reference evidence="4" key="1">
    <citation type="submission" date="2016-10" db="EMBL/GenBank/DDBJ databases">
        <authorList>
            <person name="Varghese N."/>
            <person name="Submissions S."/>
        </authorList>
    </citation>
    <scope>NUCLEOTIDE SEQUENCE [LARGE SCALE GENOMIC DNA]</scope>
    <source>
        <strain evidence="4">DSM 25811 / CCM 8410 / LMG 26954 / E90</strain>
    </source>
</reference>
<dbReference type="Pfam" id="PF13884">
    <property type="entry name" value="Peptidase_S74"/>
    <property type="match status" value="1"/>
</dbReference>
<dbReference type="PROSITE" id="PS51688">
    <property type="entry name" value="ICA"/>
    <property type="match status" value="1"/>
</dbReference>
<dbReference type="InterPro" id="IPR030392">
    <property type="entry name" value="S74_ICA"/>
</dbReference>
<evidence type="ECO:0000313" key="3">
    <source>
        <dbReference type="EMBL" id="SDD98022.1"/>
    </source>
</evidence>
<sequence>MIMINRKIVVRTLGAFLFFSLASVAGAQTLTDKELKTRVAEIENPLQKIVQLEPRQFEYKTKDYKYLKLSEGAQYGFMDDNVKKVFPGLVKEKKVSYMFGKNAYRDAKVSTIDESGLIPVLVASIKQQQEEIEMLKAELLKLKKETAGK</sequence>
<dbReference type="Proteomes" id="UP000198757">
    <property type="component" value="Unassembled WGS sequence"/>
</dbReference>
<feature type="domain" description="Peptidase S74" evidence="2">
    <location>
        <begin position="32"/>
        <end position="139"/>
    </location>
</feature>
<dbReference type="EMBL" id="FMZO01000017">
    <property type="protein sequence ID" value="SDD98022.1"/>
    <property type="molecule type" value="Genomic_DNA"/>
</dbReference>
<keyword evidence="1" id="KW-0732">Signal</keyword>
<protein>
    <submittedName>
        <fullName evidence="3">Chaperone of endosialidase</fullName>
    </submittedName>
</protein>
<accession>A0A1G6Z6E3</accession>
<keyword evidence="4" id="KW-1185">Reference proteome</keyword>
<evidence type="ECO:0000256" key="1">
    <source>
        <dbReference type="SAM" id="SignalP"/>
    </source>
</evidence>
<organism evidence="3 4">
    <name type="scientific">Niabella drilacis (strain DSM 25811 / CCM 8410 / CCUG 62505 / LMG 26954 / E90)</name>
    <dbReference type="NCBI Taxonomy" id="1285928"/>
    <lineage>
        <taxon>Bacteria</taxon>
        <taxon>Pseudomonadati</taxon>
        <taxon>Bacteroidota</taxon>
        <taxon>Chitinophagia</taxon>
        <taxon>Chitinophagales</taxon>
        <taxon>Chitinophagaceae</taxon>
        <taxon>Niabella</taxon>
    </lineage>
</organism>